<dbReference type="FunFam" id="2.60.260.20:FF:000057">
    <property type="entry name" value="Heat shock protein-like"/>
    <property type="match status" value="1"/>
</dbReference>
<dbReference type="CDD" id="cd10747">
    <property type="entry name" value="DnaJ_C"/>
    <property type="match status" value="1"/>
</dbReference>
<dbReference type="InterPro" id="IPR051339">
    <property type="entry name" value="DnaJ_subfamily_B"/>
</dbReference>
<reference evidence="4" key="1">
    <citation type="submission" date="2015-04" db="UniProtKB">
        <authorList>
            <consortium name="EnsemblPlants"/>
        </authorList>
    </citation>
    <scope>IDENTIFICATION</scope>
    <source>
        <strain evidence="4">SL10</strain>
    </source>
</reference>
<reference evidence="4" key="2">
    <citation type="submission" date="2018-04" db="EMBL/GenBank/DDBJ databases">
        <title>OnivRS2 (Oryza nivara Reference Sequence Version 2).</title>
        <authorList>
            <person name="Zhang J."/>
            <person name="Kudrna D."/>
            <person name="Lee S."/>
            <person name="Talag J."/>
            <person name="Rajasekar S."/>
            <person name="Welchert J."/>
            <person name="Hsing Y.-I."/>
            <person name="Wing R.A."/>
        </authorList>
    </citation>
    <scope>NUCLEOTIDE SEQUENCE [LARGE SCALE GENOMIC DNA]</scope>
    <source>
        <strain evidence="4">SL10</strain>
    </source>
</reference>
<dbReference type="Proteomes" id="UP000006591">
    <property type="component" value="Chromosome 7"/>
</dbReference>
<evidence type="ECO:0000313" key="4">
    <source>
        <dbReference type="EnsemblPlants" id="ONIVA07G14310.2"/>
    </source>
</evidence>
<evidence type="ECO:0000256" key="2">
    <source>
        <dbReference type="SAM" id="MobiDB-lite"/>
    </source>
</evidence>
<dbReference type="EnsemblPlants" id="ONIVA07G14310.2">
    <property type="protein sequence ID" value="ONIVA07G14310.2"/>
    <property type="gene ID" value="ONIVA07G14310"/>
</dbReference>
<protein>
    <recommendedName>
        <fullName evidence="3">Chaperone DnaJ C-terminal domain-containing protein</fullName>
    </recommendedName>
</protein>
<dbReference type="Pfam" id="PF01556">
    <property type="entry name" value="DnaJ_C"/>
    <property type="match status" value="1"/>
</dbReference>
<keyword evidence="5" id="KW-1185">Reference proteome</keyword>
<dbReference type="Gene3D" id="2.60.260.20">
    <property type="entry name" value="Urease metallochaperone UreE, N-terminal domain"/>
    <property type="match status" value="2"/>
</dbReference>
<dbReference type="Gramene" id="ONIVA07G14310.2">
    <property type="protein sequence ID" value="ONIVA07G14310.2"/>
    <property type="gene ID" value="ONIVA07G14310"/>
</dbReference>
<accession>A0A0E0I1C2</accession>
<organism evidence="4">
    <name type="scientific">Oryza nivara</name>
    <name type="common">Indian wild rice</name>
    <name type="synonym">Oryza sativa f. spontanea</name>
    <dbReference type="NCBI Taxonomy" id="4536"/>
    <lineage>
        <taxon>Eukaryota</taxon>
        <taxon>Viridiplantae</taxon>
        <taxon>Streptophyta</taxon>
        <taxon>Embryophyta</taxon>
        <taxon>Tracheophyta</taxon>
        <taxon>Spermatophyta</taxon>
        <taxon>Magnoliopsida</taxon>
        <taxon>Liliopsida</taxon>
        <taxon>Poales</taxon>
        <taxon>Poaceae</taxon>
        <taxon>BOP clade</taxon>
        <taxon>Oryzoideae</taxon>
        <taxon>Oryzeae</taxon>
        <taxon>Oryzinae</taxon>
        <taxon>Oryza</taxon>
    </lineage>
</organism>
<dbReference type="GO" id="GO:0051082">
    <property type="term" value="F:unfolded protein binding"/>
    <property type="evidence" value="ECO:0007669"/>
    <property type="project" value="InterPro"/>
</dbReference>
<dbReference type="AlphaFoldDB" id="A0A0E0I1C2"/>
<evidence type="ECO:0000313" key="5">
    <source>
        <dbReference type="Proteomes" id="UP000006591"/>
    </source>
</evidence>
<feature type="domain" description="Chaperone DnaJ C-terminal" evidence="3">
    <location>
        <begin position="404"/>
        <end position="558"/>
    </location>
</feature>
<dbReference type="GO" id="GO:0006457">
    <property type="term" value="P:protein folding"/>
    <property type="evidence" value="ECO:0007669"/>
    <property type="project" value="InterPro"/>
</dbReference>
<dbReference type="SUPFAM" id="SSF49493">
    <property type="entry name" value="HSP40/DnaJ peptide-binding domain"/>
    <property type="match status" value="2"/>
</dbReference>
<evidence type="ECO:0000256" key="1">
    <source>
        <dbReference type="ARBA" id="ARBA00023186"/>
    </source>
</evidence>
<proteinExistence type="predicted"/>
<feature type="region of interest" description="Disordered" evidence="2">
    <location>
        <begin position="1"/>
        <end position="24"/>
    </location>
</feature>
<sequence>MKTSGAPPATVHAQRRGCGGDGRTEEEWAERGLYGPWGCISPSCSPAGTSLLLLRLRTKAQGGKNGTLLTPSCAREGEEGRFSRRAAPRFKGYDIMKDDIGTSYGDLPDHKYFISVREFTTSAMEYIDSTRCSLLGEYKKLNVWIVKERIKCCVRSMAVELFNQHEEGYCLSRFGESNIWVAPTGHIRFRLVTRTKRTDELELQYGPNTRGLEIFNVSMLHNPHEHGYLICNYAPLIPIENRILFYFKAYEHMRFVLAYTNDAAYRDILKKLPYQNRWFQITEGNYLLEASLKHKNYGVDDNPEKAHDPETFFKYYRHSNCHRLDRCFMIEEVGGYSAEQFELIFIVKYPLFLPLLQQELQRYNQLRCLKPHTLFFYGNIQDAEQSCAMIYHDQLDNPQATVGELMCTLEELYQGTDLTVALHRRITRHTDEPVENEEIILQVKVLPGSRKGTKITLPYEGSHFYGQPPHDLILTLDIAPHETYILYGNDLVVHWVLRLVDALAKCTINLKTLDGRYLKIKVDEVVYPGYELVIKDEGWPIGEGLKGNLRIIFDVSFPKTLSGRQQHSIRQVLDQCPGVL</sequence>
<keyword evidence="1" id="KW-0143">Chaperone</keyword>
<dbReference type="PANTHER" id="PTHR24078:SF538">
    <property type="entry name" value="DNAJ HEAT SHOCK FAMILY PROTEIN"/>
    <property type="match status" value="1"/>
</dbReference>
<dbReference type="InterPro" id="IPR002939">
    <property type="entry name" value="DnaJ_C"/>
</dbReference>
<dbReference type="PANTHER" id="PTHR24078">
    <property type="entry name" value="DNAJ HOMOLOG SUBFAMILY C MEMBER"/>
    <property type="match status" value="1"/>
</dbReference>
<dbReference type="GO" id="GO:0005829">
    <property type="term" value="C:cytosol"/>
    <property type="evidence" value="ECO:0007669"/>
    <property type="project" value="TreeGrafter"/>
</dbReference>
<evidence type="ECO:0000259" key="3">
    <source>
        <dbReference type="Pfam" id="PF01556"/>
    </source>
</evidence>
<name>A0A0E0I1C2_ORYNI</name>
<dbReference type="InterPro" id="IPR008971">
    <property type="entry name" value="HSP40/DnaJ_pept-bd"/>
</dbReference>
<dbReference type="GO" id="GO:0051087">
    <property type="term" value="F:protein-folding chaperone binding"/>
    <property type="evidence" value="ECO:0007669"/>
    <property type="project" value="TreeGrafter"/>
</dbReference>